<name>A0A0A2TFC5_9BACI</name>
<protein>
    <submittedName>
        <fullName evidence="2">Uncharacterized protein</fullName>
    </submittedName>
</protein>
<dbReference type="AlphaFoldDB" id="A0A0A2TFC5"/>
<evidence type="ECO:0000313" key="2">
    <source>
        <dbReference type="EMBL" id="KGP74259.1"/>
    </source>
</evidence>
<reference evidence="2 3" key="1">
    <citation type="journal article" date="2015" name="Stand. Genomic Sci.">
        <title>High quality draft genome sequence of the moderately halophilic bacterium Pontibacillus yanchengensis Y32(T) and comparison among Pontibacillus genomes.</title>
        <authorList>
            <person name="Huang J."/>
            <person name="Qiao Z.X."/>
            <person name="Tang J.W."/>
            <person name="Wang G."/>
        </authorList>
    </citation>
    <scope>NUCLEOTIDE SEQUENCE [LARGE SCALE GENOMIC DNA]</scope>
    <source>
        <strain evidence="2 3">Y32</strain>
    </source>
</reference>
<evidence type="ECO:0000313" key="3">
    <source>
        <dbReference type="Proteomes" id="UP000030147"/>
    </source>
</evidence>
<accession>A0A0A2TFC5</accession>
<keyword evidence="1" id="KW-0812">Transmembrane</keyword>
<organism evidence="2 3">
    <name type="scientific">Pontibacillus yanchengensis Y32</name>
    <dbReference type="NCBI Taxonomy" id="1385514"/>
    <lineage>
        <taxon>Bacteria</taxon>
        <taxon>Bacillati</taxon>
        <taxon>Bacillota</taxon>
        <taxon>Bacilli</taxon>
        <taxon>Bacillales</taxon>
        <taxon>Bacillaceae</taxon>
        <taxon>Pontibacillus</taxon>
    </lineage>
</organism>
<keyword evidence="1" id="KW-0472">Membrane</keyword>
<comment type="caution">
    <text evidence="2">The sequence shown here is derived from an EMBL/GenBank/DDBJ whole genome shotgun (WGS) entry which is preliminary data.</text>
</comment>
<keyword evidence="3" id="KW-1185">Reference proteome</keyword>
<sequence length="69" mass="8335">MLLYAPIIRCQTPTTLPRYHTTITGVWHLFKNMLILFSIICTKKKNREFRRKQKIITPYTSFIITHFHL</sequence>
<evidence type="ECO:0000256" key="1">
    <source>
        <dbReference type="SAM" id="Phobius"/>
    </source>
</evidence>
<dbReference type="EMBL" id="AVBF01000003">
    <property type="protein sequence ID" value="KGP74259.1"/>
    <property type="molecule type" value="Genomic_DNA"/>
</dbReference>
<dbReference type="Proteomes" id="UP000030147">
    <property type="component" value="Unassembled WGS sequence"/>
</dbReference>
<feature type="transmembrane region" description="Helical" evidence="1">
    <location>
        <begin position="25"/>
        <end position="42"/>
    </location>
</feature>
<proteinExistence type="predicted"/>
<gene>
    <name evidence="2" type="ORF">N782_14935</name>
</gene>
<dbReference type="STRING" id="1385514.N782_14935"/>
<keyword evidence="1" id="KW-1133">Transmembrane helix</keyword>